<keyword evidence="11" id="KW-0482">Metalloprotease</keyword>
<evidence type="ECO:0000259" key="17">
    <source>
        <dbReference type="PROSITE" id="PS52035"/>
    </source>
</evidence>
<evidence type="ECO:0000256" key="4">
    <source>
        <dbReference type="ARBA" id="ARBA00022525"/>
    </source>
</evidence>
<dbReference type="FunFam" id="3.30.70.340:FF:000002">
    <property type="entry name" value="Carboxypeptidase A"/>
    <property type="match status" value="1"/>
</dbReference>
<dbReference type="FunFam" id="3.40.630.10:FF:000040">
    <property type="entry name" value="zinc carboxypeptidase"/>
    <property type="match status" value="1"/>
</dbReference>
<dbReference type="Pfam" id="PF02244">
    <property type="entry name" value="Propep_M14"/>
    <property type="match status" value="1"/>
</dbReference>
<comment type="similarity">
    <text evidence="3 15">Belongs to the peptidase M14 family.</text>
</comment>
<dbReference type="InterPro" id="IPR003146">
    <property type="entry name" value="M14A_act_pep"/>
</dbReference>
<dbReference type="GO" id="GO:0005615">
    <property type="term" value="C:extracellular space"/>
    <property type="evidence" value="ECO:0007669"/>
    <property type="project" value="TreeGrafter"/>
</dbReference>
<dbReference type="PROSITE" id="PS52035">
    <property type="entry name" value="PEPTIDASE_M14"/>
    <property type="match status" value="1"/>
</dbReference>
<evidence type="ECO:0000313" key="18">
    <source>
        <dbReference type="EMBL" id="KAK4881665.1"/>
    </source>
</evidence>
<keyword evidence="7" id="KW-0479">Metal-binding</keyword>
<dbReference type="CDD" id="cd03860">
    <property type="entry name" value="M14_CP_A-B_like"/>
    <property type="match status" value="1"/>
</dbReference>
<dbReference type="Pfam" id="PF00246">
    <property type="entry name" value="Peptidase_M14"/>
    <property type="match status" value="1"/>
</dbReference>
<feature type="active site" description="Proton donor/acceptor" evidence="15">
    <location>
        <position position="368"/>
    </location>
</feature>
<reference evidence="19" key="1">
    <citation type="submission" date="2023-01" db="EMBL/GenBank/DDBJ databases">
        <title>Key to firefly adult light organ development and bioluminescence: homeobox transcription factors regulate luciferase expression and transportation to peroxisome.</title>
        <authorList>
            <person name="Fu X."/>
        </authorList>
    </citation>
    <scope>NUCLEOTIDE SEQUENCE [LARGE SCALE GENOMIC DNA]</scope>
</reference>
<dbReference type="PANTHER" id="PTHR11705:SF153">
    <property type="entry name" value="ZINC CARBOXYPEPTIDASE A 1-LIKE PROTEIN"/>
    <property type="match status" value="1"/>
</dbReference>
<dbReference type="Gene3D" id="3.30.70.340">
    <property type="entry name" value="Metallocarboxypeptidase-like"/>
    <property type="match status" value="1"/>
</dbReference>
<evidence type="ECO:0000256" key="8">
    <source>
        <dbReference type="ARBA" id="ARBA00022729"/>
    </source>
</evidence>
<evidence type="ECO:0000256" key="10">
    <source>
        <dbReference type="ARBA" id="ARBA00022833"/>
    </source>
</evidence>
<comment type="caution">
    <text evidence="18">The sequence shown here is derived from an EMBL/GenBank/DDBJ whole genome shotgun (WGS) entry which is preliminary data.</text>
</comment>
<organism evidence="18 19">
    <name type="scientific">Aquatica leii</name>
    <dbReference type="NCBI Taxonomy" id="1421715"/>
    <lineage>
        <taxon>Eukaryota</taxon>
        <taxon>Metazoa</taxon>
        <taxon>Ecdysozoa</taxon>
        <taxon>Arthropoda</taxon>
        <taxon>Hexapoda</taxon>
        <taxon>Insecta</taxon>
        <taxon>Pterygota</taxon>
        <taxon>Neoptera</taxon>
        <taxon>Endopterygota</taxon>
        <taxon>Coleoptera</taxon>
        <taxon>Polyphaga</taxon>
        <taxon>Elateriformia</taxon>
        <taxon>Elateroidea</taxon>
        <taxon>Lampyridae</taxon>
        <taxon>Luciolinae</taxon>
        <taxon>Aquatica</taxon>
    </lineage>
</organism>
<dbReference type="SMART" id="SM00631">
    <property type="entry name" value="Zn_pept"/>
    <property type="match status" value="1"/>
</dbReference>
<keyword evidence="9" id="KW-0378">Hydrolase</keyword>
<proteinExistence type="inferred from homology"/>
<dbReference type="GO" id="GO:0008270">
    <property type="term" value="F:zinc ion binding"/>
    <property type="evidence" value="ECO:0007669"/>
    <property type="project" value="InterPro"/>
</dbReference>
<gene>
    <name evidence="18" type="ORF">RN001_004984</name>
</gene>
<dbReference type="PROSITE" id="PS00132">
    <property type="entry name" value="CARBOXYPEPT_ZN_1"/>
    <property type="match status" value="1"/>
</dbReference>
<feature type="signal peptide" evidence="16">
    <location>
        <begin position="1"/>
        <end position="17"/>
    </location>
</feature>
<protein>
    <recommendedName>
        <fullName evidence="14">Zinc carboxypeptidase A 1</fullName>
    </recommendedName>
</protein>
<keyword evidence="12" id="KW-1015">Disulfide bond</keyword>
<keyword evidence="5" id="KW-0121">Carboxypeptidase</keyword>
<keyword evidence="6" id="KW-0645">Protease</keyword>
<keyword evidence="10" id="KW-0862">Zinc</keyword>
<evidence type="ECO:0000256" key="2">
    <source>
        <dbReference type="ARBA" id="ARBA00004613"/>
    </source>
</evidence>
<dbReference type="GO" id="GO:0006508">
    <property type="term" value="P:proteolysis"/>
    <property type="evidence" value="ECO:0007669"/>
    <property type="project" value="UniProtKB-KW"/>
</dbReference>
<keyword evidence="8 16" id="KW-0732">Signal</keyword>
<dbReference type="InterPro" id="IPR036990">
    <property type="entry name" value="M14A-like_propep"/>
</dbReference>
<dbReference type="AlphaFoldDB" id="A0AAN7P606"/>
<keyword evidence="4" id="KW-0964">Secreted</keyword>
<dbReference type="GO" id="GO:0004181">
    <property type="term" value="F:metallocarboxypeptidase activity"/>
    <property type="evidence" value="ECO:0007669"/>
    <property type="project" value="InterPro"/>
</dbReference>
<dbReference type="InterPro" id="IPR057246">
    <property type="entry name" value="CARBOXYPEPT_ZN_1"/>
</dbReference>
<comment type="function">
    <text evidence="13">Involved in the digestion of the blood meal.</text>
</comment>
<evidence type="ECO:0000256" key="13">
    <source>
        <dbReference type="ARBA" id="ARBA00057299"/>
    </source>
</evidence>
<feature type="chain" id="PRO_5042943556" description="Zinc carboxypeptidase A 1" evidence="16">
    <location>
        <begin position="18"/>
        <end position="408"/>
    </location>
</feature>
<dbReference type="EMBL" id="JARPUR010000002">
    <property type="protein sequence ID" value="KAK4881665.1"/>
    <property type="molecule type" value="Genomic_DNA"/>
</dbReference>
<dbReference type="PRINTS" id="PR00765">
    <property type="entry name" value="CRBOXYPTASEA"/>
</dbReference>
<evidence type="ECO:0000313" key="19">
    <source>
        <dbReference type="Proteomes" id="UP001353858"/>
    </source>
</evidence>
<evidence type="ECO:0000256" key="15">
    <source>
        <dbReference type="PROSITE-ProRule" id="PRU01379"/>
    </source>
</evidence>
<evidence type="ECO:0000256" key="12">
    <source>
        <dbReference type="ARBA" id="ARBA00023157"/>
    </source>
</evidence>
<comment type="subcellular location">
    <subcellularLocation>
        <location evidence="2">Secreted</location>
    </subcellularLocation>
</comment>
<evidence type="ECO:0000256" key="3">
    <source>
        <dbReference type="ARBA" id="ARBA00005988"/>
    </source>
</evidence>
<evidence type="ECO:0000256" key="5">
    <source>
        <dbReference type="ARBA" id="ARBA00022645"/>
    </source>
</evidence>
<name>A0AAN7P606_9COLE</name>
<evidence type="ECO:0000256" key="7">
    <source>
        <dbReference type="ARBA" id="ARBA00022723"/>
    </source>
</evidence>
<keyword evidence="19" id="KW-1185">Reference proteome</keyword>
<sequence length="408" mass="47036">MKTVLLIIVVLFTSSDGFKKSYDNFQVYRIIPRNEDQLNALKKLEQNPSYILWNEVSYINRSVDVMVDPVLQNKFNRFLHNFEHKLWIKNVQDLIDNEDVNHSKAGFNFNNYYDLNTVYDWLKSLTFHYPHVTLINGGTSYENRTILGVKVSFKPGNKIIFLEGGIHSREWISSTTVLYILNKLLSSTDPTIQAMARSRDWYIFPNFNPDGYQYSRTRDRMWRKTRKPYGGCYGADPNRNWGYYWMHGGASNSPCHDSFAGSSPFSEIETKSMAQFIGTIANNIEAYIGFHSYSQVLLIPFGHAGLEVPPNNIELKRIGNIAIQKLAQKYNTRYRVGNIPEIMYVASGGSGDWVLGAYRNVRYAYTFELRDQGRYGFLLPPNQIIPTGEETFDAIAAMVNEFNKVDQM</sequence>
<evidence type="ECO:0000256" key="6">
    <source>
        <dbReference type="ARBA" id="ARBA00022670"/>
    </source>
</evidence>
<comment type="cofactor">
    <cofactor evidence="1">
        <name>Zn(2+)</name>
        <dbReference type="ChEBI" id="CHEBI:29105"/>
    </cofactor>
</comment>
<evidence type="ECO:0000256" key="1">
    <source>
        <dbReference type="ARBA" id="ARBA00001947"/>
    </source>
</evidence>
<dbReference type="PANTHER" id="PTHR11705">
    <property type="entry name" value="PROTEASE FAMILY M14 CARBOXYPEPTIDASE A,B"/>
    <property type="match status" value="1"/>
</dbReference>
<dbReference type="Gene3D" id="3.40.630.10">
    <property type="entry name" value="Zn peptidases"/>
    <property type="match status" value="1"/>
</dbReference>
<feature type="domain" description="Peptidase M14" evidence="17">
    <location>
        <begin position="111"/>
        <end position="402"/>
    </location>
</feature>
<dbReference type="Proteomes" id="UP001353858">
    <property type="component" value="Unassembled WGS sequence"/>
</dbReference>
<dbReference type="SUPFAM" id="SSF53187">
    <property type="entry name" value="Zn-dependent exopeptidases"/>
    <property type="match status" value="1"/>
</dbReference>
<dbReference type="InterPro" id="IPR000834">
    <property type="entry name" value="Peptidase_M14"/>
</dbReference>
<dbReference type="PROSITE" id="PS00133">
    <property type="entry name" value="CARBOXYPEPT_ZN_2"/>
    <property type="match status" value="1"/>
</dbReference>
<accession>A0AAN7P606</accession>
<evidence type="ECO:0000256" key="14">
    <source>
        <dbReference type="ARBA" id="ARBA00069039"/>
    </source>
</evidence>
<evidence type="ECO:0000256" key="9">
    <source>
        <dbReference type="ARBA" id="ARBA00022801"/>
    </source>
</evidence>
<dbReference type="SUPFAM" id="SSF54897">
    <property type="entry name" value="Protease propeptides/inhibitors"/>
    <property type="match status" value="1"/>
</dbReference>
<dbReference type="InterPro" id="IPR057247">
    <property type="entry name" value="CARBOXYPEPT_ZN_2"/>
</dbReference>
<evidence type="ECO:0000256" key="16">
    <source>
        <dbReference type="SAM" id="SignalP"/>
    </source>
</evidence>
<evidence type="ECO:0000256" key="11">
    <source>
        <dbReference type="ARBA" id="ARBA00023049"/>
    </source>
</evidence>